<dbReference type="Proteomes" id="UP000827284">
    <property type="component" value="Unassembled WGS sequence"/>
</dbReference>
<comment type="caution">
    <text evidence="1">The sequence shown here is derived from an EMBL/GenBank/DDBJ whole genome shotgun (WGS) entry which is preliminary data.</text>
</comment>
<proteinExistence type="predicted"/>
<dbReference type="EMBL" id="BQFW01000013">
    <property type="protein sequence ID" value="GJJ77578.1"/>
    <property type="molecule type" value="Genomic_DNA"/>
</dbReference>
<organism evidence="1 2">
    <name type="scientific">Entomortierella parvispora</name>
    <dbReference type="NCBI Taxonomy" id="205924"/>
    <lineage>
        <taxon>Eukaryota</taxon>
        <taxon>Fungi</taxon>
        <taxon>Fungi incertae sedis</taxon>
        <taxon>Mucoromycota</taxon>
        <taxon>Mortierellomycotina</taxon>
        <taxon>Mortierellomycetes</taxon>
        <taxon>Mortierellales</taxon>
        <taxon>Mortierellaceae</taxon>
        <taxon>Entomortierella</taxon>
    </lineage>
</organism>
<accession>A0A9P3HJB8</accession>
<keyword evidence="2" id="KW-1185">Reference proteome</keyword>
<protein>
    <submittedName>
        <fullName evidence="1">Uncharacterized protein</fullName>
    </submittedName>
</protein>
<reference evidence="1" key="1">
    <citation type="submission" date="2021-11" db="EMBL/GenBank/DDBJ databases">
        <authorList>
            <person name="Herlambang A."/>
            <person name="Guo Y."/>
            <person name="Takashima Y."/>
            <person name="Nishizawa T."/>
        </authorList>
    </citation>
    <scope>NUCLEOTIDE SEQUENCE</scope>
    <source>
        <strain evidence="1">E1425</strain>
    </source>
</reference>
<reference evidence="1" key="2">
    <citation type="journal article" date="2022" name="Microbiol. Resour. Announc.">
        <title>Whole-Genome Sequence of Entomortierella parvispora E1425, a Mucoromycotan Fungus Associated with Burkholderiaceae-Related Endosymbiotic Bacteria.</title>
        <authorList>
            <person name="Herlambang A."/>
            <person name="Guo Y."/>
            <person name="Takashima Y."/>
            <person name="Narisawa K."/>
            <person name="Ohta H."/>
            <person name="Nishizawa T."/>
        </authorList>
    </citation>
    <scope>NUCLEOTIDE SEQUENCE</scope>
    <source>
        <strain evidence="1">E1425</strain>
    </source>
</reference>
<evidence type="ECO:0000313" key="2">
    <source>
        <dbReference type="Proteomes" id="UP000827284"/>
    </source>
</evidence>
<sequence>MLQVFSLDLGVDPQIIEIHDNPFVEDWIEYSQHHIGGALVRSRCQLHNNSLVVPRQWRQLPPLRDRVQARRWITTSTHVADPSVETAVMDTDMDLSTSRLRFHPPVPVQPTFRPGMVTVAQLLSSRPCSS</sequence>
<dbReference type="AlphaFoldDB" id="A0A9P3HJB8"/>
<gene>
    <name evidence="1" type="ORF">EMPS_09937</name>
</gene>
<evidence type="ECO:0000313" key="1">
    <source>
        <dbReference type="EMBL" id="GJJ77578.1"/>
    </source>
</evidence>
<name>A0A9P3HJB8_9FUNG</name>